<feature type="compositionally biased region" description="Polar residues" evidence="5">
    <location>
        <begin position="77"/>
        <end position="87"/>
    </location>
</feature>
<dbReference type="FunFam" id="2.40.10.10:FF:000024">
    <property type="entry name" value="Serine protease 53"/>
    <property type="match status" value="1"/>
</dbReference>
<feature type="region of interest" description="Disordered" evidence="5">
    <location>
        <begin position="68"/>
        <end position="89"/>
    </location>
</feature>
<dbReference type="GO" id="GO:0006508">
    <property type="term" value="P:proteolysis"/>
    <property type="evidence" value="ECO:0007669"/>
    <property type="project" value="UniProtKB-KW"/>
</dbReference>
<dbReference type="PANTHER" id="PTHR24253">
    <property type="entry name" value="TRANSMEMBRANE PROTEASE SERINE"/>
    <property type="match status" value="1"/>
</dbReference>
<gene>
    <name evidence="9" type="primary">LOC100684662</name>
</gene>
<keyword evidence="4" id="KW-1015">Disulfide bond</keyword>
<keyword evidence="3" id="KW-0378">Hydrolase</keyword>
<reference evidence="9" key="2">
    <citation type="submission" date="2018-10" db="EMBL/GenBank/DDBJ databases">
        <title>De novo assembly of a Great Dane genome.</title>
        <authorList>
            <person name="Kidd J.M."/>
            <person name="Pendleton A.L."/>
            <person name="Shen F."/>
            <person name="Emery S."/>
        </authorList>
    </citation>
    <scope>NUCLEOTIDE SEQUENCE [LARGE SCALE GENOMIC DNA]</scope>
    <source>
        <strain evidence="9">Great Dane</strain>
    </source>
</reference>
<dbReference type="InterPro" id="IPR033116">
    <property type="entry name" value="TRYPSIN_SER"/>
</dbReference>
<proteinExistence type="predicted"/>
<dbReference type="PROSITE" id="PS50240">
    <property type="entry name" value="TRYPSIN_DOM"/>
    <property type="match status" value="1"/>
</dbReference>
<evidence type="ECO:0000256" key="2">
    <source>
        <dbReference type="ARBA" id="ARBA00022729"/>
    </source>
</evidence>
<dbReference type="Proteomes" id="UP000002254">
    <property type="component" value="Chromosome 20"/>
</dbReference>
<dbReference type="SMART" id="SM00020">
    <property type="entry name" value="Tryp_SPc"/>
    <property type="match status" value="1"/>
</dbReference>
<dbReference type="Proteomes" id="UP000694542">
    <property type="component" value="Chromosome 20"/>
</dbReference>
<dbReference type="Ensembl" id="ENSCAFT00000021654.5">
    <property type="protein sequence ID" value="ENSCAFP00000020109.4"/>
    <property type="gene ID" value="ENSCAFG00000023990.4"/>
</dbReference>
<evidence type="ECO:0000256" key="1">
    <source>
        <dbReference type="ARBA" id="ARBA00022670"/>
    </source>
</evidence>
<protein>
    <recommendedName>
        <fullName evidence="7">Peptidase S1 domain-containing protein</fullName>
    </recommendedName>
</protein>
<dbReference type="GO" id="GO:0004252">
    <property type="term" value="F:serine-type endopeptidase activity"/>
    <property type="evidence" value="ECO:0007669"/>
    <property type="project" value="InterPro"/>
</dbReference>
<evidence type="ECO:0000256" key="5">
    <source>
        <dbReference type="SAM" id="MobiDB-lite"/>
    </source>
</evidence>
<evidence type="ECO:0000313" key="8">
    <source>
        <dbReference type="Ensembl" id="ENSCAFP00000020109.4"/>
    </source>
</evidence>
<evidence type="ECO:0000256" key="4">
    <source>
        <dbReference type="ARBA" id="ARBA00023157"/>
    </source>
</evidence>
<keyword evidence="1" id="KW-0645">Protease</keyword>
<evidence type="ECO:0000313" key="9">
    <source>
        <dbReference type="Ensembl" id="ENSCAFP00040027491.1"/>
    </source>
</evidence>
<evidence type="ECO:0000256" key="3">
    <source>
        <dbReference type="ARBA" id="ARBA00022801"/>
    </source>
</evidence>
<dbReference type="SUPFAM" id="SSF50494">
    <property type="entry name" value="Trypsin-like serine proteases"/>
    <property type="match status" value="1"/>
</dbReference>
<dbReference type="Pfam" id="PF00089">
    <property type="entry name" value="Trypsin"/>
    <property type="match status" value="1"/>
</dbReference>
<evidence type="ECO:0000259" key="7">
    <source>
        <dbReference type="PROSITE" id="PS50240"/>
    </source>
</evidence>
<dbReference type="Ensembl" id="ENSCAFT00040031613.1">
    <property type="protein sequence ID" value="ENSCAFP00040027491.1"/>
    <property type="gene ID" value="ENSCAFG00040017017.1"/>
</dbReference>
<dbReference type="Gene3D" id="2.40.10.10">
    <property type="entry name" value="Trypsin-like serine proteases"/>
    <property type="match status" value="2"/>
</dbReference>
<reference evidence="9" key="3">
    <citation type="submission" date="2025-05" db="UniProtKB">
        <authorList>
            <consortium name="Ensembl"/>
        </authorList>
    </citation>
    <scope>IDENTIFICATION</scope>
</reference>
<organism evidence="9 11">
    <name type="scientific">Canis lupus familiaris</name>
    <name type="common">Dog</name>
    <name type="synonym">Canis familiaris</name>
    <dbReference type="NCBI Taxonomy" id="9615"/>
    <lineage>
        <taxon>Eukaryota</taxon>
        <taxon>Metazoa</taxon>
        <taxon>Chordata</taxon>
        <taxon>Craniata</taxon>
        <taxon>Vertebrata</taxon>
        <taxon>Euteleostomi</taxon>
        <taxon>Mammalia</taxon>
        <taxon>Eutheria</taxon>
        <taxon>Laurasiatheria</taxon>
        <taxon>Carnivora</taxon>
        <taxon>Caniformia</taxon>
        <taxon>Canidae</taxon>
        <taxon>Canis</taxon>
    </lineage>
</organism>
<keyword evidence="2 6" id="KW-0732">Signal</keyword>
<evidence type="ECO:0000313" key="11">
    <source>
        <dbReference type="Proteomes" id="UP000694542"/>
    </source>
</evidence>
<dbReference type="PANTHER" id="PTHR24253:SF24">
    <property type="entry name" value="PEPTIDASE S1 DOMAIN-CONTAINING PROTEIN"/>
    <property type="match status" value="1"/>
</dbReference>
<dbReference type="AlphaFoldDB" id="A0A8C0SVG2"/>
<feature type="signal peptide" evidence="6">
    <location>
        <begin position="1"/>
        <end position="22"/>
    </location>
</feature>
<feature type="region of interest" description="Disordered" evidence="5">
    <location>
        <begin position="26"/>
        <end position="54"/>
    </location>
</feature>
<reference evidence="8 10" key="1">
    <citation type="journal article" date="2005" name="Nature">
        <title>Genome sequence, comparative analysis and haplotype structure of the domestic dog.</title>
        <authorList>
            <consortium name="Broad Sequencing Platform"/>
            <person name="Lindblad-Toh K."/>
            <person name="Wade C.M."/>
            <person name="Mikkelsen T.S."/>
            <person name="Karlsson E.K."/>
            <person name="Jaffe D.B."/>
            <person name="Kamal M."/>
            <person name="Clamp M."/>
            <person name="Chang J.L."/>
            <person name="Kulbokas E.J. III"/>
            <person name="Zody M.C."/>
            <person name="Mauceli E."/>
            <person name="Xie X."/>
            <person name="Breen M."/>
            <person name="Wayne R.K."/>
            <person name="Ostrander E.A."/>
            <person name="Ponting C.P."/>
            <person name="Galibert F."/>
            <person name="Smith D.R."/>
            <person name="DeJong P.J."/>
            <person name="Kirkness E."/>
            <person name="Alvarez P."/>
            <person name="Biagi T."/>
            <person name="Brockman W."/>
            <person name="Butler J."/>
            <person name="Chin C.W."/>
            <person name="Cook A."/>
            <person name="Cuff J."/>
            <person name="Daly M.J."/>
            <person name="DeCaprio D."/>
            <person name="Gnerre S."/>
            <person name="Grabherr M."/>
            <person name="Kellis M."/>
            <person name="Kleber M."/>
            <person name="Bardeleben C."/>
            <person name="Goodstadt L."/>
            <person name="Heger A."/>
            <person name="Hitte C."/>
            <person name="Kim L."/>
            <person name="Koepfli K.P."/>
            <person name="Parker H.G."/>
            <person name="Pollinger J.P."/>
            <person name="Searle S.M."/>
            <person name="Sutter N.B."/>
            <person name="Thomas R."/>
            <person name="Webber C."/>
            <person name="Baldwin J."/>
            <person name="Abebe A."/>
            <person name="Abouelleil A."/>
            <person name="Aftuck L."/>
            <person name="Ait-Zahra M."/>
            <person name="Aldredge T."/>
            <person name="Allen N."/>
            <person name="An P."/>
            <person name="Anderson S."/>
            <person name="Antoine C."/>
            <person name="Arachchi H."/>
            <person name="Aslam A."/>
            <person name="Ayotte L."/>
            <person name="Bachantsang P."/>
            <person name="Barry A."/>
            <person name="Bayul T."/>
            <person name="Benamara M."/>
            <person name="Berlin A."/>
            <person name="Bessette D."/>
            <person name="Blitshteyn B."/>
            <person name="Bloom T."/>
            <person name="Blye J."/>
            <person name="Boguslavskiy L."/>
            <person name="Bonnet C."/>
            <person name="Boukhgalter B."/>
            <person name="Brown A."/>
            <person name="Cahill P."/>
            <person name="Calixte N."/>
            <person name="Camarata J."/>
            <person name="Cheshatsang Y."/>
            <person name="Chu J."/>
            <person name="Citroen M."/>
            <person name="Collymore A."/>
            <person name="Cooke P."/>
            <person name="Dawoe T."/>
            <person name="Daza R."/>
            <person name="Decktor K."/>
            <person name="DeGray S."/>
            <person name="Dhargay N."/>
            <person name="Dooley K."/>
            <person name="Dooley K."/>
            <person name="Dorje P."/>
            <person name="Dorjee K."/>
            <person name="Dorris L."/>
            <person name="Duffey N."/>
            <person name="Dupes A."/>
            <person name="Egbiremolen O."/>
            <person name="Elong R."/>
            <person name="Falk J."/>
            <person name="Farina A."/>
            <person name="Faro S."/>
            <person name="Ferguson D."/>
            <person name="Ferreira P."/>
            <person name="Fisher S."/>
            <person name="FitzGerald M."/>
            <person name="Foley K."/>
            <person name="Foley C."/>
            <person name="Franke A."/>
            <person name="Friedrich D."/>
            <person name="Gage D."/>
            <person name="Garber M."/>
            <person name="Gearin G."/>
            <person name="Giannoukos G."/>
            <person name="Goode T."/>
            <person name="Goyette A."/>
            <person name="Graham J."/>
            <person name="Grandbois E."/>
            <person name="Gyaltsen K."/>
            <person name="Hafez N."/>
            <person name="Hagopian D."/>
            <person name="Hagos B."/>
            <person name="Hall J."/>
            <person name="Healy C."/>
            <person name="Hegarty R."/>
            <person name="Honan T."/>
            <person name="Horn A."/>
            <person name="Houde N."/>
            <person name="Hughes L."/>
            <person name="Hunnicutt L."/>
            <person name="Husby M."/>
            <person name="Jester B."/>
            <person name="Jones C."/>
            <person name="Kamat A."/>
            <person name="Kanga B."/>
            <person name="Kells C."/>
            <person name="Khazanovich D."/>
            <person name="Kieu A.C."/>
            <person name="Kisner P."/>
            <person name="Kumar M."/>
            <person name="Lance K."/>
            <person name="Landers T."/>
            <person name="Lara M."/>
            <person name="Lee W."/>
            <person name="Leger J.P."/>
            <person name="Lennon N."/>
            <person name="Leuper L."/>
            <person name="LeVine S."/>
            <person name="Liu J."/>
            <person name="Liu X."/>
            <person name="Lokyitsang Y."/>
            <person name="Lokyitsang T."/>
            <person name="Lui A."/>
            <person name="Macdonald J."/>
            <person name="Major J."/>
            <person name="Marabella R."/>
            <person name="Maru K."/>
            <person name="Matthews C."/>
            <person name="McDonough S."/>
            <person name="Mehta T."/>
            <person name="Meldrim J."/>
            <person name="Melnikov A."/>
            <person name="Meneus L."/>
            <person name="Mihalev A."/>
            <person name="Mihova T."/>
            <person name="Miller K."/>
            <person name="Mittelman R."/>
            <person name="Mlenga V."/>
            <person name="Mulrain L."/>
            <person name="Munson G."/>
            <person name="Navidi A."/>
            <person name="Naylor J."/>
            <person name="Nguyen T."/>
            <person name="Nguyen N."/>
            <person name="Nguyen C."/>
            <person name="Nguyen T."/>
            <person name="Nicol R."/>
            <person name="Norbu N."/>
            <person name="Norbu C."/>
            <person name="Novod N."/>
            <person name="Nyima T."/>
            <person name="Olandt P."/>
            <person name="O'Neill B."/>
            <person name="O'Neill K."/>
            <person name="Osman S."/>
            <person name="Oyono L."/>
            <person name="Patti C."/>
            <person name="Perrin D."/>
            <person name="Phunkhang P."/>
            <person name="Pierre F."/>
            <person name="Priest M."/>
            <person name="Rachupka A."/>
            <person name="Raghuraman S."/>
            <person name="Rameau R."/>
            <person name="Ray V."/>
            <person name="Raymond C."/>
            <person name="Rege F."/>
            <person name="Rise C."/>
            <person name="Rogers J."/>
            <person name="Rogov P."/>
            <person name="Sahalie J."/>
            <person name="Settipalli S."/>
            <person name="Sharpe T."/>
            <person name="Shea T."/>
            <person name="Sheehan M."/>
            <person name="Sherpa N."/>
            <person name="Shi J."/>
            <person name="Shih D."/>
            <person name="Sloan J."/>
            <person name="Smith C."/>
            <person name="Sparrow T."/>
            <person name="Stalker J."/>
            <person name="Stange-Thomann N."/>
            <person name="Stavropoulos S."/>
            <person name="Stone C."/>
            <person name="Stone S."/>
            <person name="Sykes S."/>
            <person name="Tchuinga P."/>
            <person name="Tenzing P."/>
            <person name="Tesfaye S."/>
            <person name="Thoulutsang D."/>
            <person name="Thoulutsang Y."/>
            <person name="Topham K."/>
            <person name="Topping I."/>
            <person name="Tsamla T."/>
            <person name="Vassiliev H."/>
            <person name="Venkataraman V."/>
            <person name="Vo A."/>
            <person name="Wangchuk T."/>
            <person name="Wangdi T."/>
            <person name="Weiand M."/>
            <person name="Wilkinson J."/>
            <person name="Wilson A."/>
            <person name="Yadav S."/>
            <person name="Yang S."/>
            <person name="Yang X."/>
            <person name="Young G."/>
            <person name="Yu Q."/>
            <person name="Zainoun J."/>
            <person name="Zembek L."/>
            <person name="Zimmer A."/>
            <person name="Lander E.S."/>
        </authorList>
    </citation>
    <scope>NUCLEOTIDE SEQUENCE [LARGE SCALE GENOMIC DNA]</scope>
    <source>
        <strain evidence="8">Boxer</strain>
    </source>
</reference>
<evidence type="ECO:0000256" key="6">
    <source>
        <dbReference type="SAM" id="SignalP"/>
    </source>
</evidence>
<dbReference type="InterPro" id="IPR009003">
    <property type="entry name" value="Peptidase_S1_PA"/>
</dbReference>
<dbReference type="InterPro" id="IPR001254">
    <property type="entry name" value="Trypsin_dom"/>
</dbReference>
<accession>A0A8C0SVG2</accession>
<name>A0A8C0SVG2_CANLF</name>
<dbReference type="PRINTS" id="PR00722">
    <property type="entry name" value="CHYMOTRYPSIN"/>
</dbReference>
<evidence type="ECO:0000313" key="10">
    <source>
        <dbReference type="Proteomes" id="UP000002254"/>
    </source>
</evidence>
<feature type="chain" id="PRO_5044673644" description="Peptidase S1 domain-containing protein" evidence="6">
    <location>
        <begin position="23"/>
        <end position="358"/>
    </location>
</feature>
<dbReference type="CDD" id="cd00190">
    <property type="entry name" value="Tryp_SPc"/>
    <property type="match status" value="1"/>
</dbReference>
<dbReference type="InterPro" id="IPR001314">
    <property type="entry name" value="Peptidase_S1A"/>
</dbReference>
<sequence length="358" mass="38993">MASRGGPLGLLLWLLLLQPLLGEGCDPSEDSAMTPASSEAPSPPGHQESPRMPIPTAAPRLLALAVGEAPESHQTTEYEPLSPQVSQLECGPKSTRRACSVPASDKKWPWQVSLQARDKHVCGGSLIAHQWVLTAANCIIGHEEYTVRLGDNLLQPHSETALVVPVEDILCHHFFDDKTLRHDIALVFLASSVNYSSSIRPVSLPRRVLQVEAKTECWVTGWGHLEKGASAMVPVHLQESKQLILHYRKCNQILQAQLGTLRTLVKQGMICGYQEEKGPCKGDSGGPLVCEFRETWVQVGIVSWGIGCGHKNSPIVYTDVSLYKEWISSHLNQACSLGSAGFFPLLCLLLPLGILVAP</sequence>
<feature type="domain" description="Peptidase S1" evidence="7">
    <location>
        <begin position="88"/>
        <end position="332"/>
    </location>
</feature>
<dbReference type="InterPro" id="IPR043504">
    <property type="entry name" value="Peptidase_S1_PA_chymotrypsin"/>
</dbReference>
<dbReference type="PROSITE" id="PS00135">
    <property type="entry name" value="TRYPSIN_SER"/>
    <property type="match status" value="1"/>
</dbReference>